<protein>
    <submittedName>
        <fullName evidence="1">Uncharacterized protein</fullName>
    </submittedName>
</protein>
<dbReference type="RefSeq" id="WP_146429387.1">
    <property type="nucleotide sequence ID" value="NZ_SJPF01000001.1"/>
</dbReference>
<accession>A0A5C5VN96</accession>
<dbReference type="EMBL" id="SJPF01000001">
    <property type="protein sequence ID" value="TWT39199.1"/>
    <property type="molecule type" value="Genomic_DNA"/>
</dbReference>
<reference evidence="1 2" key="1">
    <citation type="submission" date="2019-02" db="EMBL/GenBank/DDBJ databases">
        <title>Deep-cultivation of Planctomycetes and their phenomic and genomic characterization uncovers novel biology.</title>
        <authorList>
            <person name="Wiegand S."/>
            <person name="Jogler M."/>
            <person name="Boedeker C."/>
            <person name="Pinto D."/>
            <person name="Vollmers J."/>
            <person name="Rivas-Marin E."/>
            <person name="Kohn T."/>
            <person name="Peeters S.H."/>
            <person name="Heuer A."/>
            <person name="Rast P."/>
            <person name="Oberbeckmann S."/>
            <person name="Bunk B."/>
            <person name="Jeske O."/>
            <person name="Meyerdierks A."/>
            <person name="Storesund J.E."/>
            <person name="Kallscheuer N."/>
            <person name="Luecker S."/>
            <person name="Lage O.M."/>
            <person name="Pohl T."/>
            <person name="Merkel B.J."/>
            <person name="Hornburger P."/>
            <person name="Mueller R.-W."/>
            <person name="Bruemmer F."/>
            <person name="Labrenz M."/>
            <person name="Spormann A.M."/>
            <person name="Op Den Camp H."/>
            <person name="Overmann J."/>
            <person name="Amann R."/>
            <person name="Jetten M.S.M."/>
            <person name="Mascher T."/>
            <person name="Medema M.H."/>
            <person name="Devos D.P."/>
            <person name="Kaster A.-K."/>
            <person name="Ovreas L."/>
            <person name="Rohde M."/>
            <person name="Galperin M.Y."/>
            <person name="Jogler C."/>
        </authorList>
    </citation>
    <scope>NUCLEOTIDE SEQUENCE [LARGE SCALE GENOMIC DNA]</scope>
    <source>
        <strain evidence="1 2">Enr8</strain>
    </source>
</reference>
<evidence type="ECO:0000313" key="2">
    <source>
        <dbReference type="Proteomes" id="UP000318878"/>
    </source>
</evidence>
<dbReference type="Proteomes" id="UP000318878">
    <property type="component" value="Unassembled WGS sequence"/>
</dbReference>
<gene>
    <name evidence="1" type="ORF">Enr8_08950</name>
</gene>
<dbReference type="AlphaFoldDB" id="A0A5C5VN96"/>
<dbReference type="OrthoDB" id="213056at2"/>
<proteinExistence type="predicted"/>
<name>A0A5C5VN96_9BACT</name>
<sequence>MAAEYDNFGISFSYPENWKLVEEQAQEWPRSASVYSPSDAFWNITVHPGDADLREAVEAVIEAMDETYDDFEYEMATESFADYETYGANMHFYCLDMLVQAQVRAFDFAEAKVLVMFQGEDREFDRLRQVFSAITHDLVKRQMAV</sequence>
<organism evidence="1 2">
    <name type="scientific">Blastopirellula retiformator</name>
    <dbReference type="NCBI Taxonomy" id="2527970"/>
    <lineage>
        <taxon>Bacteria</taxon>
        <taxon>Pseudomonadati</taxon>
        <taxon>Planctomycetota</taxon>
        <taxon>Planctomycetia</taxon>
        <taxon>Pirellulales</taxon>
        <taxon>Pirellulaceae</taxon>
        <taxon>Blastopirellula</taxon>
    </lineage>
</organism>
<keyword evidence="2" id="KW-1185">Reference proteome</keyword>
<evidence type="ECO:0000313" key="1">
    <source>
        <dbReference type="EMBL" id="TWT39199.1"/>
    </source>
</evidence>
<comment type="caution">
    <text evidence="1">The sequence shown here is derived from an EMBL/GenBank/DDBJ whole genome shotgun (WGS) entry which is preliminary data.</text>
</comment>